<proteinExistence type="predicted"/>
<feature type="domain" description="DUF1731" evidence="3">
    <location>
        <begin position="273"/>
        <end position="317"/>
    </location>
</feature>
<feature type="domain" description="NAD-dependent epimerase/dehydratase" evidence="2">
    <location>
        <begin position="10"/>
        <end position="127"/>
    </location>
</feature>
<feature type="region of interest" description="Disordered" evidence="1">
    <location>
        <begin position="323"/>
        <end position="345"/>
    </location>
</feature>
<dbReference type="InterPro" id="IPR013549">
    <property type="entry name" value="DUF1731"/>
</dbReference>
<evidence type="ECO:0000313" key="5">
    <source>
        <dbReference type="Proteomes" id="UP000467240"/>
    </source>
</evidence>
<dbReference type="AlphaFoldDB" id="A0A7J5BSW3"/>
<dbReference type="SUPFAM" id="SSF51735">
    <property type="entry name" value="NAD(P)-binding Rossmann-fold domains"/>
    <property type="match status" value="1"/>
</dbReference>
<dbReference type="PANTHER" id="PTHR11092">
    <property type="entry name" value="SUGAR NUCLEOTIDE EPIMERASE RELATED"/>
    <property type="match status" value="1"/>
</dbReference>
<evidence type="ECO:0000259" key="3">
    <source>
        <dbReference type="Pfam" id="PF08338"/>
    </source>
</evidence>
<comment type="caution">
    <text evidence="4">The sequence shown here is derived from an EMBL/GenBank/DDBJ whole genome shotgun (WGS) entry which is preliminary data.</text>
</comment>
<dbReference type="RefSeq" id="WP_158040799.1">
    <property type="nucleotide sequence ID" value="NZ_JACCFV010000001.1"/>
</dbReference>
<evidence type="ECO:0000256" key="1">
    <source>
        <dbReference type="SAM" id="MobiDB-lite"/>
    </source>
</evidence>
<dbReference type="InterPro" id="IPR036291">
    <property type="entry name" value="NAD(P)-bd_dom_sf"/>
</dbReference>
<dbReference type="Pfam" id="PF08338">
    <property type="entry name" value="DUF1731"/>
    <property type="match status" value="1"/>
</dbReference>
<sequence length="345" mass="36742">MSAGAPDGRVVIGGAGGFMGHALANRARRAGREVVTVGRAGSDLTWDDPDGLARAVDGASLVLGLAGKSVDCRYTPPNRAEIIRSRVATTAAIAEAIRRAAAPPALWVNSSTATIYRHAMDRPQTEREGELGSGFSVDVARAWEAELFRDELPATRRVAMRSAIVLGSGGVLPVLRTLARAGLGGSAWDGPWPVSAARRAAGTAHDPGSRRGEQRFSWIHLGDIARIIDFLETRPDIEGPVNASSPHPVTNRRLMALVRRHERALVGPPLQRWMLELGAVALRTETELILKSRWVVPQRLLEAGYRFHHPRLDGAIGSIVAAERSGAGETDAPPSADESTEAAAA</sequence>
<dbReference type="EMBL" id="WBJZ01000012">
    <property type="protein sequence ID" value="KAB1656272.1"/>
    <property type="molecule type" value="Genomic_DNA"/>
</dbReference>
<organism evidence="4 5">
    <name type="scientific">Pseudoclavibacter chungangensis</name>
    <dbReference type="NCBI Taxonomy" id="587635"/>
    <lineage>
        <taxon>Bacteria</taxon>
        <taxon>Bacillati</taxon>
        <taxon>Actinomycetota</taxon>
        <taxon>Actinomycetes</taxon>
        <taxon>Micrococcales</taxon>
        <taxon>Microbacteriaceae</taxon>
        <taxon>Pseudoclavibacter</taxon>
    </lineage>
</organism>
<dbReference type="Proteomes" id="UP000467240">
    <property type="component" value="Unassembled WGS sequence"/>
</dbReference>
<protein>
    <submittedName>
        <fullName evidence="4">DUF1731 domain-containing protein</fullName>
    </submittedName>
</protein>
<name>A0A7J5BSW3_9MICO</name>
<keyword evidence="5" id="KW-1185">Reference proteome</keyword>
<evidence type="ECO:0000313" key="4">
    <source>
        <dbReference type="EMBL" id="KAB1656272.1"/>
    </source>
</evidence>
<reference evidence="4 5" key="1">
    <citation type="submission" date="2019-09" db="EMBL/GenBank/DDBJ databases">
        <title>Phylogeny of genus Pseudoclavibacter and closely related genus.</title>
        <authorList>
            <person name="Li Y."/>
        </authorList>
    </citation>
    <scope>NUCLEOTIDE SEQUENCE [LARGE SCALE GENOMIC DNA]</scope>
    <source>
        <strain evidence="4 5">DSM 23821</strain>
    </source>
</reference>
<accession>A0A7J5BSW3</accession>
<evidence type="ECO:0000259" key="2">
    <source>
        <dbReference type="Pfam" id="PF01370"/>
    </source>
</evidence>
<dbReference type="Pfam" id="PF01370">
    <property type="entry name" value="Epimerase"/>
    <property type="match status" value="1"/>
</dbReference>
<gene>
    <name evidence="4" type="ORF">F8O01_10375</name>
</gene>
<dbReference type="Gene3D" id="3.40.50.720">
    <property type="entry name" value="NAD(P)-binding Rossmann-like Domain"/>
    <property type="match status" value="1"/>
</dbReference>
<dbReference type="InterPro" id="IPR001509">
    <property type="entry name" value="Epimerase_deHydtase"/>
</dbReference>
<dbReference type="OrthoDB" id="9801773at2"/>
<dbReference type="PANTHER" id="PTHR11092:SF0">
    <property type="entry name" value="EPIMERASE FAMILY PROTEIN SDR39U1"/>
    <property type="match status" value="1"/>
</dbReference>